<dbReference type="Gene3D" id="1.10.4030.10">
    <property type="entry name" value="Porin chaperone SurA, peptide-binding domain"/>
    <property type="match status" value="1"/>
</dbReference>
<dbReference type="Pfam" id="PF13145">
    <property type="entry name" value="Rotamase_2"/>
    <property type="match status" value="1"/>
</dbReference>
<protein>
    <recommendedName>
        <fullName evidence="2">peptidylprolyl isomerase</fullName>
        <ecNumber evidence="2">5.2.1.8</ecNumber>
    </recommendedName>
</protein>
<evidence type="ECO:0000313" key="9">
    <source>
        <dbReference type="EMBL" id="KRT34590.1"/>
    </source>
</evidence>
<comment type="caution">
    <text evidence="9">The sequence shown here is derived from an EMBL/GenBank/DDBJ whole genome shotgun (WGS) entry which is preliminary data.</text>
</comment>
<keyword evidence="4" id="KW-0697">Rotamase</keyword>
<dbReference type="eggNOG" id="COG0760">
    <property type="taxonomic scope" value="Bacteria"/>
</dbReference>
<evidence type="ECO:0000259" key="8">
    <source>
        <dbReference type="Pfam" id="PF13145"/>
    </source>
</evidence>
<dbReference type="InterPro" id="IPR000297">
    <property type="entry name" value="PPIase_PpiC"/>
</dbReference>
<keyword evidence="5" id="KW-0413">Isomerase</keyword>
<evidence type="ECO:0000256" key="4">
    <source>
        <dbReference type="ARBA" id="ARBA00023110"/>
    </source>
</evidence>
<name>A0A0T5X9J8_9BACT</name>
<evidence type="ECO:0000256" key="7">
    <source>
        <dbReference type="SAM" id="Phobius"/>
    </source>
</evidence>
<accession>A0A0T5X9J8</accession>
<evidence type="ECO:0000256" key="5">
    <source>
        <dbReference type="ARBA" id="ARBA00023235"/>
    </source>
</evidence>
<keyword evidence="10" id="KW-1185">Reference proteome</keyword>
<dbReference type="InterPro" id="IPR050245">
    <property type="entry name" value="PrsA_foldase"/>
</dbReference>
<dbReference type="Pfam" id="PF13624">
    <property type="entry name" value="SurA_N_3"/>
    <property type="match status" value="1"/>
</dbReference>
<dbReference type="InterPro" id="IPR046357">
    <property type="entry name" value="PPIase_dom_sf"/>
</dbReference>
<dbReference type="AlphaFoldDB" id="A0A0T5X9J8"/>
<dbReference type="EMBL" id="ACJX03000001">
    <property type="protein sequence ID" value="KRT34590.1"/>
    <property type="molecule type" value="Genomic_DNA"/>
</dbReference>
<dbReference type="Gene3D" id="3.10.50.40">
    <property type="match status" value="1"/>
</dbReference>
<proteinExistence type="predicted"/>
<reference evidence="10" key="1">
    <citation type="submission" date="2012-09" db="EMBL/GenBank/DDBJ databases">
        <authorList>
            <person name="Weinstock G."/>
            <person name="Sodergren E."/>
            <person name="Clifton S."/>
            <person name="Fulton L."/>
            <person name="Fulton B."/>
            <person name="Courtney L."/>
            <person name="Fronick C."/>
            <person name="Harrison M."/>
            <person name="Strong C."/>
            <person name="Farmer C."/>
            <person name="Delehaunty K."/>
            <person name="Markovic C."/>
            <person name="Hall O."/>
            <person name="Minx P."/>
            <person name="Tomlinson C."/>
            <person name="Mitreva M."/>
            <person name="Nelson J."/>
            <person name="Hou S."/>
            <person name="Wollam A."/>
            <person name="Pepin K.H."/>
            <person name="Johnson M."/>
            <person name="Bhonagiri V."/>
            <person name="Nash W.E."/>
            <person name="Suruliraj S."/>
            <person name="Warren W."/>
            <person name="Chinwalla A."/>
            <person name="Mardis E.R."/>
            <person name="Wilson R.K."/>
        </authorList>
    </citation>
    <scope>NUCLEOTIDE SEQUENCE [LARGE SCALE GENOMIC DNA]</scope>
    <source>
        <strain evidence="10">OS1</strain>
    </source>
</reference>
<comment type="catalytic activity">
    <reaction evidence="1">
        <text>[protein]-peptidylproline (omega=180) = [protein]-peptidylproline (omega=0)</text>
        <dbReference type="Rhea" id="RHEA:16237"/>
        <dbReference type="Rhea" id="RHEA-COMP:10747"/>
        <dbReference type="Rhea" id="RHEA-COMP:10748"/>
        <dbReference type="ChEBI" id="CHEBI:83833"/>
        <dbReference type="ChEBI" id="CHEBI:83834"/>
        <dbReference type="EC" id="5.2.1.8"/>
    </reaction>
</comment>
<dbReference type="OrthoDB" id="2950at2"/>
<dbReference type="EC" id="5.2.1.8" evidence="2"/>
<evidence type="ECO:0000256" key="1">
    <source>
        <dbReference type="ARBA" id="ARBA00000971"/>
    </source>
</evidence>
<dbReference type="PANTHER" id="PTHR47245">
    <property type="entry name" value="PEPTIDYLPROLYL ISOMERASE"/>
    <property type="match status" value="1"/>
</dbReference>
<feature type="compositionally biased region" description="Polar residues" evidence="6">
    <location>
        <begin position="365"/>
        <end position="376"/>
    </location>
</feature>
<dbReference type="Proteomes" id="UP000005273">
    <property type="component" value="Unassembled WGS sequence"/>
</dbReference>
<gene>
    <name evidence="9" type="ORF">HMPREF1705_03821</name>
</gene>
<dbReference type="PANTHER" id="PTHR47245:SF1">
    <property type="entry name" value="FOLDASE PROTEIN PRSA"/>
    <property type="match status" value="1"/>
</dbReference>
<keyword evidence="7" id="KW-0812">Transmembrane</keyword>
<organism evidence="9 10">
    <name type="scientific">Acetomicrobium hydrogeniformans ATCC BAA-1850</name>
    <dbReference type="NCBI Taxonomy" id="592015"/>
    <lineage>
        <taxon>Bacteria</taxon>
        <taxon>Thermotogati</taxon>
        <taxon>Synergistota</taxon>
        <taxon>Synergistia</taxon>
        <taxon>Synergistales</taxon>
        <taxon>Acetomicrobiaceae</taxon>
        <taxon>Acetomicrobium</taxon>
    </lineage>
</organism>
<feature type="transmembrane region" description="Helical" evidence="7">
    <location>
        <begin position="12"/>
        <end position="32"/>
    </location>
</feature>
<evidence type="ECO:0000256" key="6">
    <source>
        <dbReference type="SAM" id="MobiDB-lite"/>
    </source>
</evidence>
<dbReference type="RefSeq" id="WP_009200533.1">
    <property type="nucleotide sequence ID" value="NZ_ACJX03000001.1"/>
</dbReference>
<feature type="compositionally biased region" description="Basic and acidic residues" evidence="6">
    <location>
        <begin position="379"/>
        <end position="388"/>
    </location>
</feature>
<feature type="domain" description="PpiC" evidence="8">
    <location>
        <begin position="170"/>
        <end position="296"/>
    </location>
</feature>
<keyword evidence="7" id="KW-1133">Transmembrane helix</keyword>
<dbReference type="GO" id="GO:0003755">
    <property type="term" value="F:peptidyl-prolyl cis-trans isomerase activity"/>
    <property type="evidence" value="ECO:0007669"/>
    <property type="project" value="UniProtKB-KW"/>
</dbReference>
<feature type="region of interest" description="Disordered" evidence="6">
    <location>
        <begin position="333"/>
        <end position="388"/>
    </location>
</feature>
<evidence type="ECO:0000256" key="2">
    <source>
        <dbReference type="ARBA" id="ARBA00013194"/>
    </source>
</evidence>
<sequence>MILKALRTRTKVIMIAVAVAFVISIFAGYGIYSRRGDSSATTEKDKVVAKANGTNIMLSQIDMGVRQLMDQMGISNLPQSQYYILRKHVLDQIVLDMELDKEVKENKIEVTDDEINVAMDRIISQFPTKEAYQDYLSAYNIKEEDLKKELRRQLAQQKLLQTAVKTDDTVTEEEMQEFYEARGDDYFVRPEGLWVNFAIFSDEKTAQGVRDALASGQTWDDVMSQYGDKALHSTSYDKPLLLPMTTLEAQEELLPLKELKEGELSRPIQLDEEQFGIYLVKGYQKQEKIPYDEVKENIKLALSQQKAQAQRQEYLQGLVDRANVEIVDSSVFEAPKVEEPAQPSAEEEGGQDSDVGAEVVEEGQSENQAESQTAEQTETDAKEEAQQQ</sequence>
<keyword evidence="3" id="KW-0732">Signal</keyword>
<evidence type="ECO:0000313" key="10">
    <source>
        <dbReference type="Proteomes" id="UP000005273"/>
    </source>
</evidence>
<dbReference type="InterPro" id="IPR027304">
    <property type="entry name" value="Trigger_fact/SurA_dom_sf"/>
</dbReference>
<keyword evidence="7" id="KW-0472">Membrane</keyword>
<evidence type="ECO:0000256" key="3">
    <source>
        <dbReference type="ARBA" id="ARBA00022729"/>
    </source>
</evidence>
<dbReference type="SUPFAM" id="SSF109998">
    <property type="entry name" value="Triger factor/SurA peptide-binding domain-like"/>
    <property type="match status" value="1"/>
</dbReference>
<dbReference type="STRING" id="592015.HMPREF1705_03821"/>